<name>A0ABY7YXJ4_9HYPH</name>
<evidence type="ECO:0000313" key="1">
    <source>
        <dbReference type="EMBL" id="WDR06081.1"/>
    </source>
</evidence>
<sequence length="182" mass="19554">MTQKSEPLFLDAVVRIEKLHPPGRDVTITTANTQLDELATVLKINAVERFDATMVVAPVRGGVHVTGSLNARIEQTSVVSFEPVFQDINEPIDRVFMPGADKAASPAPGSEVFVDLEGDVPDPLDGPELDLTNLLVETIALAIDPYPRQAGESLETLGVELNDEESSPFASLKALKDPPGKQ</sequence>
<organism evidence="1 2">
    <name type="scientific">Devosia rhodophyticola</name>
    <dbReference type="NCBI Taxonomy" id="3026423"/>
    <lineage>
        <taxon>Bacteria</taxon>
        <taxon>Pseudomonadati</taxon>
        <taxon>Pseudomonadota</taxon>
        <taxon>Alphaproteobacteria</taxon>
        <taxon>Hyphomicrobiales</taxon>
        <taxon>Devosiaceae</taxon>
        <taxon>Devosia</taxon>
    </lineage>
</organism>
<protein>
    <submittedName>
        <fullName evidence="1">DUF177 domain-containing protein</fullName>
    </submittedName>
</protein>
<reference evidence="1 2" key="1">
    <citation type="submission" date="2023-02" db="EMBL/GenBank/DDBJ databases">
        <title>Devosia chondri sp. nov., isolated from the phycosphere of marine algae.</title>
        <authorList>
            <person name="Kim J.M."/>
            <person name="Lee J.K."/>
            <person name="Choi B.J."/>
            <person name="Bayburt H."/>
            <person name="Jeon C.O."/>
        </authorList>
    </citation>
    <scope>NUCLEOTIDE SEQUENCE [LARGE SCALE GENOMIC DNA]</scope>
    <source>
        <strain evidence="1 2">G2-5</strain>
    </source>
</reference>
<dbReference type="EMBL" id="CP118247">
    <property type="protein sequence ID" value="WDR06081.1"/>
    <property type="molecule type" value="Genomic_DNA"/>
</dbReference>
<keyword evidence="2" id="KW-1185">Reference proteome</keyword>
<proteinExistence type="predicted"/>
<dbReference type="Pfam" id="PF02620">
    <property type="entry name" value="YceD"/>
    <property type="match status" value="1"/>
</dbReference>
<accession>A0ABY7YXJ4</accession>
<dbReference type="RefSeq" id="WP_282211595.1">
    <property type="nucleotide sequence ID" value="NZ_CP118247.1"/>
</dbReference>
<dbReference type="InterPro" id="IPR003772">
    <property type="entry name" value="YceD"/>
</dbReference>
<evidence type="ECO:0000313" key="2">
    <source>
        <dbReference type="Proteomes" id="UP001222118"/>
    </source>
</evidence>
<dbReference type="Proteomes" id="UP001222118">
    <property type="component" value="Chromosome"/>
</dbReference>
<gene>
    <name evidence="1" type="ORF">PSQ90_01065</name>
</gene>